<evidence type="ECO:0000256" key="6">
    <source>
        <dbReference type="ARBA" id="ARBA00023136"/>
    </source>
</evidence>
<dbReference type="KEGG" id="sta:STHERM_c04290"/>
<comment type="subcellular location">
    <subcellularLocation>
        <location evidence="1 7">Cell membrane</location>
        <topology evidence="1 7">Multi-pass membrane protein</topology>
    </subcellularLocation>
</comment>
<keyword evidence="3" id="KW-1003">Cell membrane</keyword>
<reference evidence="9 10" key="2">
    <citation type="journal article" date="2010" name="J. Bacteriol.">
        <title>Genome sequence of the polysaccharide-degrading, thermophilic anaerobe Spirochaeta thermophila DSM 6192.</title>
        <authorList>
            <person name="Angelov A."/>
            <person name="Liebl S."/>
            <person name="Ballschmiter M."/>
            <person name="Bomeke M."/>
            <person name="Lehmann R."/>
            <person name="Liesegang H."/>
            <person name="Daniel R."/>
            <person name="Liebl W."/>
        </authorList>
    </citation>
    <scope>NUCLEOTIDE SEQUENCE [LARGE SCALE GENOMIC DNA]</scope>
    <source>
        <strain evidence="10">ATCC 49972 / DSM 6192 / RI 19.B1</strain>
    </source>
</reference>
<dbReference type="PANTHER" id="PTHR43744:SF9">
    <property type="entry name" value="POLYGALACTURONAN_RHAMNOGALACTURONAN TRANSPORT SYSTEM PERMEASE PROTEIN YTCP"/>
    <property type="match status" value="1"/>
</dbReference>
<organism evidence="9 10">
    <name type="scientific">Winmispira thermophila (strain ATCC 49972 / DSM 6192 / RI 19.B1)</name>
    <name type="common">Spirochaeta thermophila</name>
    <dbReference type="NCBI Taxonomy" id="665571"/>
    <lineage>
        <taxon>Bacteria</taxon>
        <taxon>Pseudomonadati</taxon>
        <taxon>Spirochaetota</taxon>
        <taxon>Spirochaetia</taxon>
        <taxon>Winmispirales</taxon>
        <taxon>Winmispiraceae</taxon>
        <taxon>Winmispira</taxon>
    </lineage>
</organism>
<dbReference type="InterPro" id="IPR035906">
    <property type="entry name" value="MetI-like_sf"/>
</dbReference>
<feature type="domain" description="ABC transmembrane type-1" evidence="8">
    <location>
        <begin position="78"/>
        <end position="275"/>
    </location>
</feature>
<keyword evidence="6 7" id="KW-0472">Membrane</keyword>
<evidence type="ECO:0000313" key="9">
    <source>
        <dbReference type="EMBL" id="ADN01401.1"/>
    </source>
</evidence>
<dbReference type="Gene3D" id="1.10.3720.10">
    <property type="entry name" value="MetI-like"/>
    <property type="match status" value="1"/>
</dbReference>
<dbReference type="Pfam" id="PF00528">
    <property type="entry name" value="BPD_transp_1"/>
    <property type="match status" value="1"/>
</dbReference>
<dbReference type="PaxDb" id="665571-STHERM_c04290"/>
<comment type="similarity">
    <text evidence="7">Belongs to the binding-protein-dependent transport system permease family.</text>
</comment>
<keyword evidence="2 7" id="KW-0813">Transport</keyword>
<accession>E0RPT7</accession>
<feature type="transmembrane region" description="Helical" evidence="7">
    <location>
        <begin position="186"/>
        <end position="211"/>
    </location>
</feature>
<evidence type="ECO:0000256" key="5">
    <source>
        <dbReference type="ARBA" id="ARBA00022989"/>
    </source>
</evidence>
<reference key="1">
    <citation type="submission" date="2009-08" db="EMBL/GenBank/DDBJ databases">
        <title>The genome sequence of Spirochaeta thermophila DSM6192.</title>
        <authorList>
            <person name="Angelov A."/>
            <person name="Mientus M."/>
            <person name="Wittenberg S."/>
            <person name="Lehmann R."/>
            <person name="Liesegang H."/>
            <person name="Daniel R."/>
            <person name="Liebl W."/>
        </authorList>
    </citation>
    <scope>NUCLEOTIDE SEQUENCE</scope>
    <source>
        <strain>DSM 6192</strain>
    </source>
</reference>
<dbReference type="InterPro" id="IPR000515">
    <property type="entry name" value="MetI-like"/>
</dbReference>
<feature type="transmembrane region" description="Helical" evidence="7">
    <location>
        <begin position="12"/>
        <end position="37"/>
    </location>
</feature>
<feature type="transmembrane region" description="Helical" evidence="7">
    <location>
        <begin position="145"/>
        <end position="165"/>
    </location>
</feature>
<feature type="transmembrane region" description="Helical" evidence="7">
    <location>
        <begin position="256"/>
        <end position="275"/>
    </location>
</feature>
<sequence length="290" mass="32949">MTLVQRFNRANLPRTVFVIVNTLFLLFIVMLIVIPLLKVFVDSVDARAAETIFRFLPEKFTLDAYRNLLSRPALYRPFLVSLYTTTLGTIIALMTTALFAYALAQDNLPGKGFFLMVALITMVFRAGMIPLFLVVRDIGLLNNVWAVILSRCVDAYYLLLLRNFFKTIPTSIMEAAEIDGCKPFTVFWRIVLPLSKPGLAAIGLFYLVMYWSQFFEYILFLPTKPQWHNFQVFLRNVVIESETQGFEGFAFATQSLKNAVVVASMIPVLIAYPFVQKYFVKGINIGAVKG</sequence>
<keyword evidence="4 7" id="KW-0812">Transmembrane</keyword>
<proteinExistence type="inferred from homology"/>
<dbReference type="EMBL" id="CP001698">
    <property type="protein sequence ID" value="ADN01401.1"/>
    <property type="molecule type" value="Genomic_DNA"/>
</dbReference>
<protein>
    <submittedName>
        <fullName evidence="9">Transporter</fullName>
    </submittedName>
</protein>
<evidence type="ECO:0000313" key="10">
    <source>
        <dbReference type="Proteomes" id="UP000001296"/>
    </source>
</evidence>
<evidence type="ECO:0000256" key="4">
    <source>
        <dbReference type="ARBA" id="ARBA00022692"/>
    </source>
</evidence>
<dbReference type="SUPFAM" id="SSF161098">
    <property type="entry name" value="MetI-like"/>
    <property type="match status" value="1"/>
</dbReference>
<dbReference type="GO" id="GO:0005886">
    <property type="term" value="C:plasma membrane"/>
    <property type="evidence" value="ECO:0007669"/>
    <property type="project" value="UniProtKB-SubCell"/>
</dbReference>
<evidence type="ECO:0000256" key="2">
    <source>
        <dbReference type="ARBA" id="ARBA00022448"/>
    </source>
</evidence>
<evidence type="ECO:0000256" key="7">
    <source>
        <dbReference type="RuleBase" id="RU363032"/>
    </source>
</evidence>
<dbReference type="HOGENOM" id="CLU_016047_1_0_12"/>
<dbReference type="CDD" id="cd06261">
    <property type="entry name" value="TM_PBP2"/>
    <property type="match status" value="1"/>
</dbReference>
<evidence type="ECO:0000259" key="8">
    <source>
        <dbReference type="PROSITE" id="PS50928"/>
    </source>
</evidence>
<name>E0RPT7_WINT6</name>
<dbReference type="eggNOG" id="COG0395">
    <property type="taxonomic scope" value="Bacteria"/>
</dbReference>
<dbReference type="AlphaFoldDB" id="E0RPT7"/>
<dbReference type="RefSeq" id="WP_013313242.1">
    <property type="nucleotide sequence ID" value="NC_014484.1"/>
</dbReference>
<evidence type="ECO:0000256" key="1">
    <source>
        <dbReference type="ARBA" id="ARBA00004651"/>
    </source>
</evidence>
<feature type="transmembrane region" description="Helical" evidence="7">
    <location>
        <begin position="78"/>
        <end position="101"/>
    </location>
</feature>
<dbReference type="Proteomes" id="UP000001296">
    <property type="component" value="Chromosome"/>
</dbReference>
<keyword evidence="5 7" id="KW-1133">Transmembrane helix</keyword>
<dbReference type="GO" id="GO:0055085">
    <property type="term" value="P:transmembrane transport"/>
    <property type="evidence" value="ECO:0007669"/>
    <property type="project" value="InterPro"/>
</dbReference>
<dbReference type="PANTHER" id="PTHR43744">
    <property type="entry name" value="ABC TRANSPORTER PERMEASE PROTEIN MG189-RELATED-RELATED"/>
    <property type="match status" value="1"/>
</dbReference>
<dbReference type="PROSITE" id="PS50928">
    <property type="entry name" value="ABC_TM1"/>
    <property type="match status" value="1"/>
</dbReference>
<gene>
    <name evidence="9" type="ordered locus">STHERM_c04290</name>
</gene>
<evidence type="ECO:0000256" key="3">
    <source>
        <dbReference type="ARBA" id="ARBA00022475"/>
    </source>
</evidence>
<feature type="transmembrane region" description="Helical" evidence="7">
    <location>
        <begin position="113"/>
        <end position="133"/>
    </location>
</feature>